<evidence type="ECO:0000313" key="3">
    <source>
        <dbReference type="Proteomes" id="UP000318704"/>
    </source>
</evidence>
<proteinExistence type="predicted"/>
<dbReference type="EMBL" id="CP037920">
    <property type="protein sequence ID" value="QDT99483.1"/>
    <property type="molecule type" value="Genomic_DNA"/>
</dbReference>
<dbReference type="RefSeq" id="WP_144989059.1">
    <property type="nucleotide sequence ID" value="NZ_CP037920.1"/>
</dbReference>
<name>A0A517W2I9_9PLAN</name>
<evidence type="ECO:0000313" key="2">
    <source>
        <dbReference type="EMBL" id="QDT99483.1"/>
    </source>
</evidence>
<reference evidence="2 3" key="1">
    <citation type="submission" date="2019-03" db="EMBL/GenBank/DDBJ databases">
        <title>Deep-cultivation of Planctomycetes and their phenomic and genomic characterization uncovers novel biology.</title>
        <authorList>
            <person name="Wiegand S."/>
            <person name="Jogler M."/>
            <person name="Boedeker C."/>
            <person name="Pinto D."/>
            <person name="Vollmers J."/>
            <person name="Rivas-Marin E."/>
            <person name="Kohn T."/>
            <person name="Peeters S.H."/>
            <person name="Heuer A."/>
            <person name="Rast P."/>
            <person name="Oberbeckmann S."/>
            <person name="Bunk B."/>
            <person name="Jeske O."/>
            <person name="Meyerdierks A."/>
            <person name="Storesund J.E."/>
            <person name="Kallscheuer N."/>
            <person name="Luecker S."/>
            <person name="Lage O.M."/>
            <person name="Pohl T."/>
            <person name="Merkel B.J."/>
            <person name="Hornburger P."/>
            <person name="Mueller R.-W."/>
            <person name="Bruemmer F."/>
            <person name="Labrenz M."/>
            <person name="Spormann A.M."/>
            <person name="Op den Camp H."/>
            <person name="Overmann J."/>
            <person name="Amann R."/>
            <person name="Jetten M.S.M."/>
            <person name="Mascher T."/>
            <person name="Medema M.H."/>
            <person name="Devos D.P."/>
            <person name="Kaster A.-K."/>
            <person name="Ovreas L."/>
            <person name="Rohde M."/>
            <person name="Galperin M.Y."/>
            <person name="Jogler C."/>
        </authorList>
    </citation>
    <scope>NUCLEOTIDE SEQUENCE [LARGE SCALE GENOMIC DNA]</scope>
    <source>
        <strain evidence="2 3">V144</strain>
    </source>
</reference>
<sequence>MRYQVLTFMLLIFVFGCETSTKPKPANKTAKTASQTGKTNSDPVSLPPKYKPVIVSMNNHKNGEGSGCTSTFTPQTSSPDTKIKYGLSCGHDGAVSKLSWEYLSTDEKGDHYRFERSFPHDQPNQVVTKKEVIYQGKEIIIFEDDAQRISMFPLQVDKEPNRN</sequence>
<accession>A0A517W2I9</accession>
<evidence type="ECO:0008006" key="4">
    <source>
        <dbReference type="Google" id="ProtNLM"/>
    </source>
</evidence>
<dbReference type="Proteomes" id="UP000318704">
    <property type="component" value="Chromosome"/>
</dbReference>
<dbReference type="AlphaFoldDB" id="A0A517W2I9"/>
<dbReference type="PROSITE" id="PS51257">
    <property type="entry name" value="PROKAR_LIPOPROTEIN"/>
    <property type="match status" value="1"/>
</dbReference>
<organism evidence="2 3">
    <name type="scientific">Gimesia aquarii</name>
    <dbReference type="NCBI Taxonomy" id="2527964"/>
    <lineage>
        <taxon>Bacteria</taxon>
        <taxon>Pseudomonadati</taxon>
        <taxon>Planctomycetota</taxon>
        <taxon>Planctomycetia</taxon>
        <taxon>Planctomycetales</taxon>
        <taxon>Planctomycetaceae</taxon>
        <taxon>Gimesia</taxon>
    </lineage>
</organism>
<protein>
    <recommendedName>
        <fullName evidence="4">Lipoprotein</fullName>
    </recommendedName>
</protein>
<dbReference type="KEGG" id="gaw:V144x_49940"/>
<evidence type="ECO:0000256" key="1">
    <source>
        <dbReference type="SAM" id="MobiDB-lite"/>
    </source>
</evidence>
<feature type="compositionally biased region" description="Low complexity" evidence="1">
    <location>
        <begin position="22"/>
        <end position="34"/>
    </location>
</feature>
<gene>
    <name evidence="2" type="ORF">V144x_49940</name>
</gene>
<feature type="region of interest" description="Disordered" evidence="1">
    <location>
        <begin position="22"/>
        <end position="48"/>
    </location>
</feature>